<feature type="compositionally biased region" description="Low complexity" evidence="6">
    <location>
        <begin position="143"/>
        <end position="154"/>
    </location>
</feature>
<dbReference type="SUPFAM" id="SSF57625">
    <property type="entry name" value="Invertebrate chitin-binding proteins"/>
    <property type="match status" value="5"/>
</dbReference>
<feature type="region of interest" description="Disordered" evidence="6">
    <location>
        <begin position="241"/>
        <end position="565"/>
    </location>
</feature>
<feature type="compositionally biased region" description="Polar residues" evidence="6">
    <location>
        <begin position="155"/>
        <end position="170"/>
    </location>
</feature>
<dbReference type="Gene3D" id="2.170.140.10">
    <property type="entry name" value="Chitin binding domain"/>
    <property type="match status" value="5"/>
</dbReference>
<reference evidence="10" key="1">
    <citation type="submission" date="2025-08" db="UniProtKB">
        <authorList>
            <consortium name="RefSeq"/>
        </authorList>
    </citation>
    <scope>IDENTIFICATION</scope>
    <source>
        <strain evidence="10">USDA-PBARC FA_bdor</strain>
        <tissue evidence="10">Whole organism</tissue>
    </source>
</reference>
<dbReference type="GO" id="GO:0005576">
    <property type="term" value="C:extracellular region"/>
    <property type="evidence" value="ECO:0007669"/>
    <property type="project" value="InterPro"/>
</dbReference>
<feature type="signal peptide" evidence="7">
    <location>
        <begin position="1"/>
        <end position="20"/>
    </location>
</feature>
<proteinExistence type="predicted"/>
<evidence type="ECO:0000256" key="4">
    <source>
        <dbReference type="ARBA" id="ARBA00023157"/>
    </source>
</evidence>
<feature type="compositionally biased region" description="Low complexity" evidence="6">
    <location>
        <begin position="248"/>
        <end position="277"/>
    </location>
</feature>
<evidence type="ECO:0000313" key="10">
    <source>
        <dbReference type="RefSeq" id="XP_011296825.1"/>
    </source>
</evidence>
<feature type="compositionally biased region" description="Polar residues" evidence="6">
    <location>
        <begin position="130"/>
        <end position="142"/>
    </location>
</feature>
<dbReference type="PANTHER" id="PTHR23301:SF106">
    <property type="entry name" value="CHITIN-BINDING TYPE-2 DOMAIN-CONTAINING PROTEIN-RELATED"/>
    <property type="match status" value="1"/>
</dbReference>
<sequence length="795" mass="85777">MTRHWAFSVGIAGLLLAVFAESLGGSGSTENPRTTEAPVLTECPKVDIPGRTVLLAHESDCTKFYACSNGRKILMECALMDLNGNRLYFNVKLQMCDWPSRSNCNNRNTTAQPPGENTTPEPTEGSGTTIAENSPTTVDTVPTSESSTTKQSTQRPTTEGTGDGNSSDTHIPTECPKTDSPAKTVLLPHELDCTKFYACVHGKKVLMQCALLDLNGHRLYFNAKLQVCDWPNRSGCMNNHTTHASEGTTHPTTGITETTSQQSTTQQTTNSSTQLPTITETSTQKPSTGSNTNPTTDSSSTTENPTQEPSTERTTSSITESPTTTANPTQGSSTESTTSPTTESSRTTENLTQKPSTESTTSPTPKSSTTTENPIQQPSTEPTANPTTESSTTTGNPTEKPSTEPTTSPTTESSTTTDNPTENPSTEPTTSPTTESSTTTDNLTEKPSTEPTTSPITESPTTTGNPIQEPSTEPNTSPTTAWSTTTKDLTEEPTTGPTTSRTTESSTTTENPTQEPSTGSPTNPPTELPTTTEQSTQKPTTESTPQPTTQLPSSPTTPNPFDSCPPSGINNGKSYSHECICEKYYTCSDAGLILHQCPNKKHFNPSTEACDEPENAGCSRLPLTTQITPTSSDPVTMECPPDGNRTLIPHETKCSSFYICDKGQKQLANCVPGLEFNPTLRVCDYPEASGCSKPSSQTRSVIIDDFHLRVSEDIEARHHGQHHHSDDTRGCIGRCLGIDPNEVEQLPHRDCRKFCKCHLRRPHVIECPPDLQYNPVERICDYSVHAGYKGHNHRQ</sequence>
<dbReference type="AlphaFoldDB" id="A0A9R1STI4"/>
<dbReference type="InterPro" id="IPR002557">
    <property type="entry name" value="Chitin-bd_dom"/>
</dbReference>
<keyword evidence="1" id="KW-0147">Chitin-binding</keyword>
<dbReference type="Pfam" id="PF01607">
    <property type="entry name" value="CBM_14"/>
    <property type="match status" value="5"/>
</dbReference>
<accession>A0A9R1STI4</accession>
<feature type="chain" id="PRO_5040414949" evidence="7">
    <location>
        <begin position="21"/>
        <end position="795"/>
    </location>
</feature>
<evidence type="ECO:0000313" key="9">
    <source>
        <dbReference type="Proteomes" id="UP000694866"/>
    </source>
</evidence>
<dbReference type="GO" id="GO:0008061">
    <property type="term" value="F:chitin binding"/>
    <property type="evidence" value="ECO:0007669"/>
    <property type="project" value="UniProtKB-KW"/>
</dbReference>
<dbReference type="PANTHER" id="PTHR23301">
    <property type="entry name" value="CHITIN BINDING PERITROPHIN-A"/>
    <property type="match status" value="1"/>
</dbReference>
<evidence type="ECO:0000256" key="2">
    <source>
        <dbReference type="ARBA" id="ARBA00022729"/>
    </source>
</evidence>
<dbReference type="PROSITE" id="PS50940">
    <property type="entry name" value="CHIT_BIND_II"/>
    <property type="match status" value="4"/>
</dbReference>
<feature type="domain" description="Chitin-binding type-2" evidence="8">
    <location>
        <begin position="172"/>
        <end position="238"/>
    </location>
</feature>
<feature type="compositionally biased region" description="Low complexity" evidence="6">
    <location>
        <begin position="528"/>
        <end position="556"/>
    </location>
</feature>
<dbReference type="InterPro" id="IPR036508">
    <property type="entry name" value="Chitin-bd_dom_sf"/>
</dbReference>
<keyword evidence="5" id="KW-0325">Glycoprotein</keyword>
<evidence type="ECO:0000256" key="6">
    <source>
        <dbReference type="SAM" id="MobiDB-lite"/>
    </source>
</evidence>
<evidence type="ECO:0000259" key="8">
    <source>
        <dbReference type="PROSITE" id="PS50940"/>
    </source>
</evidence>
<organism evidence="9 10">
    <name type="scientific">Fopius arisanus</name>
    <dbReference type="NCBI Taxonomy" id="64838"/>
    <lineage>
        <taxon>Eukaryota</taxon>
        <taxon>Metazoa</taxon>
        <taxon>Ecdysozoa</taxon>
        <taxon>Arthropoda</taxon>
        <taxon>Hexapoda</taxon>
        <taxon>Insecta</taxon>
        <taxon>Pterygota</taxon>
        <taxon>Neoptera</taxon>
        <taxon>Endopterygota</taxon>
        <taxon>Hymenoptera</taxon>
        <taxon>Apocrita</taxon>
        <taxon>Ichneumonoidea</taxon>
        <taxon>Braconidae</taxon>
        <taxon>Opiinae</taxon>
        <taxon>Fopius</taxon>
    </lineage>
</organism>
<gene>
    <name evidence="10" type="primary">LOC105262760</name>
</gene>
<dbReference type="RefSeq" id="XP_011296825.1">
    <property type="nucleotide sequence ID" value="XM_011298523.1"/>
</dbReference>
<name>A0A9R1STI4_9HYME</name>
<evidence type="ECO:0000256" key="1">
    <source>
        <dbReference type="ARBA" id="ARBA00022669"/>
    </source>
</evidence>
<protein>
    <submittedName>
        <fullName evidence="10">Mucin-2 isoform X1</fullName>
    </submittedName>
</protein>
<feature type="domain" description="Chitin-binding type-2" evidence="8">
    <location>
        <begin position="40"/>
        <end position="106"/>
    </location>
</feature>
<dbReference type="SMART" id="SM00494">
    <property type="entry name" value="ChtBD2"/>
    <property type="match status" value="5"/>
</dbReference>
<dbReference type="KEGG" id="fas:105262760"/>
<feature type="compositionally biased region" description="Low complexity" evidence="6">
    <location>
        <begin position="449"/>
        <end position="521"/>
    </location>
</feature>
<keyword evidence="2 7" id="KW-0732">Signal</keyword>
<feature type="domain" description="Chitin-binding type-2" evidence="8">
    <location>
        <begin position="561"/>
        <end position="620"/>
    </location>
</feature>
<dbReference type="InterPro" id="IPR051940">
    <property type="entry name" value="Chitin_bind-dev_reg"/>
</dbReference>
<keyword evidence="9" id="KW-1185">Reference proteome</keyword>
<keyword evidence="4" id="KW-1015">Disulfide bond</keyword>
<feature type="compositionally biased region" description="Low complexity" evidence="6">
    <location>
        <begin position="286"/>
        <end position="325"/>
    </location>
</feature>
<dbReference type="OrthoDB" id="6020543at2759"/>
<feature type="region of interest" description="Disordered" evidence="6">
    <location>
        <begin position="106"/>
        <end position="179"/>
    </location>
</feature>
<dbReference type="GeneID" id="105262760"/>
<feature type="domain" description="Chitin-binding type-2" evidence="8">
    <location>
        <begin position="636"/>
        <end position="693"/>
    </location>
</feature>
<evidence type="ECO:0000256" key="5">
    <source>
        <dbReference type="ARBA" id="ARBA00023180"/>
    </source>
</evidence>
<evidence type="ECO:0000256" key="3">
    <source>
        <dbReference type="ARBA" id="ARBA00022737"/>
    </source>
</evidence>
<dbReference type="Proteomes" id="UP000694866">
    <property type="component" value="Unplaced"/>
</dbReference>
<evidence type="ECO:0000256" key="7">
    <source>
        <dbReference type="SAM" id="SignalP"/>
    </source>
</evidence>
<feature type="compositionally biased region" description="Low complexity" evidence="6">
    <location>
        <begin position="113"/>
        <end position="129"/>
    </location>
</feature>
<keyword evidence="3" id="KW-0677">Repeat</keyword>
<feature type="compositionally biased region" description="Low complexity" evidence="6">
    <location>
        <begin position="332"/>
        <end position="442"/>
    </location>
</feature>